<dbReference type="EMBL" id="JAVREJ010000003">
    <property type="protein sequence ID" value="MDT0349352.1"/>
    <property type="molecule type" value="Genomic_DNA"/>
</dbReference>
<keyword evidence="3" id="KW-1185">Reference proteome</keyword>
<feature type="transmembrane region" description="Helical" evidence="1">
    <location>
        <begin position="246"/>
        <end position="265"/>
    </location>
</feature>
<feature type="transmembrane region" description="Helical" evidence="1">
    <location>
        <begin position="49"/>
        <end position="68"/>
    </location>
</feature>
<dbReference type="PANTHER" id="PTHR39419">
    <property type="entry name" value="SLL0814 PROTEIN"/>
    <property type="match status" value="1"/>
</dbReference>
<proteinExistence type="predicted"/>
<name>A0ABU2N5Z3_9PSEU</name>
<feature type="transmembrane region" description="Helical" evidence="1">
    <location>
        <begin position="80"/>
        <end position="98"/>
    </location>
</feature>
<feature type="transmembrane region" description="Helical" evidence="1">
    <location>
        <begin position="146"/>
        <end position="163"/>
    </location>
</feature>
<feature type="transmembrane region" description="Helical" evidence="1">
    <location>
        <begin position="193"/>
        <end position="211"/>
    </location>
</feature>
<reference evidence="3" key="1">
    <citation type="submission" date="2023-07" db="EMBL/GenBank/DDBJ databases">
        <title>30 novel species of actinomycetes from the DSMZ collection.</title>
        <authorList>
            <person name="Nouioui I."/>
        </authorList>
    </citation>
    <scope>NUCLEOTIDE SEQUENCE [LARGE SCALE GENOMIC DNA]</scope>
    <source>
        <strain evidence="3">DSM 45834</strain>
    </source>
</reference>
<keyword evidence="1" id="KW-1133">Transmembrane helix</keyword>
<evidence type="ECO:0000256" key="1">
    <source>
        <dbReference type="SAM" id="Phobius"/>
    </source>
</evidence>
<dbReference type="Proteomes" id="UP001183202">
    <property type="component" value="Unassembled WGS sequence"/>
</dbReference>
<comment type="caution">
    <text evidence="2">The sequence shown here is derived from an EMBL/GenBank/DDBJ whole genome shotgun (WGS) entry which is preliminary data.</text>
</comment>
<dbReference type="InterPro" id="IPR007354">
    <property type="entry name" value="CruF-like"/>
</dbReference>
<protein>
    <submittedName>
        <fullName evidence="2">Carotenoid biosynthesis protein</fullName>
    </submittedName>
</protein>
<dbReference type="Pfam" id="PF04240">
    <property type="entry name" value="Caroten_synth"/>
    <property type="match status" value="1"/>
</dbReference>
<dbReference type="RefSeq" id="WP_311555365.1">
    <property type="nucleotide sequence ID" value="NZ_JAVREJ010000003.1"/>
</dbReference>
<sequence length="286" mass="29698">MSRPTAGAERLVVHGGFPAVAPRLGRAVPWVLVGATVLVQIVYPLMPDALRTEITVASVLVFCAAALADAGRVHGLRGAAVLLAVAGGGGLLVEAVGVHTGLPFGAYAYTGDLGAEVLGVPAVVPLAWTMMAWPALVVGRTLARRVPVALVGGAALAAWDLFLDPQMVDAGHWTWAHPDPGLPLVPGVPLTNYGGWLLVSVVMIGALDRLLPRHTAPSGPAAALYLWTYGSSVLAHVVFFDRPGSALIGGLVMGTLAVPFAWVLWTTAPRTARTARTARTRRDQSA</sequence>
<gene>
    <name evidence="2" type="ORF">RM445_07405</name>
</gene>
<evidence type="ECO:0000313" key="2">
    <source>
        <dbReference type="EMBL" id="MDT0349352.1"/>
    </source>
</evidence>
<feature type="transmembrane region" description="Helical" evidence="1">
    <location>
        <begin position="27"/>
        <end position="43"/>
    </location>
</feature>
<evidence type="ECO:0000313" key="3">
    <source>
        <dbReference type="Proteomes" id="UP001183202"/>
    </source>
</evidence>
<feature type="transmembrane region" description="Helical" evidence="1">
    <location>
        <begin position="118"/>
        <end position="139"/>
    </location>
</feature>
<feature type="transmembrane region" description="Helical" evidence="1">
    <location>
        <begin position="223"/>
        <end position="240"/>
    </location>
</feature>
<accession>A0ABU2N5Z3</accession>
<keyword evidence="1" id="KW-0812">Transmembrane</keyword>
<dbReference type="PANTHER" id="PTHR39419:SF1">
    <property type="entry name" value="SLL0814 PROTEIN"/>
    <property type="match status" value="1"/>
</dbReference>
<organism evidence="2 3">
    <name type="scientific">Pseudonocardia charpentierae</name>
    <dbReference type="NCBI Taxonomy" id="3075545"/>
    <lineage>
        <taxon>Bacteria</taxon>
        <taxon>Bacillati</taxon>
        <taxon>Actinomycetota</taxon>
        <taxon>Actinomycetes</taxon>
        <taxon>Pseudonocardiales</taxon>
        <taxon>Pseudonocardiaceae</taxon>
        <taxon>Pseudonocardia</taxon>
    </lineage>
</organism>
<keyword evidence="1" id="KW-0472">Membrane</keyword>